<keyword evidence="2" id="KW-1185">Reference proteome</keyword>
<dbReference type="AlphaFoldDB" id="A0A7R8HD52"/>
<sequence length="87" mass="9600">MGVVGRFTIGSAVDGSEYTLCTGKVDGKVRGDGIEIASYISSSDQHLVLLRFYEMINLGMDHLTKNIIQVNHGSIFKLELANLRAKW</sequence>
<dbReference type="Proteomes" id="UP000675881">
    <property type="component" value="Chromosome 8"/>
</dbReference>
<reference evidence="1" key="1">
    <citation type="submission" date="2021-02" db="EMBL/GenBank/DDBJ databases">
        <authorList>
            <person name="Bekaert M."/>
        </authorList>
    </citation>
    <scope>NUCLEOTIDE SEQUENCE</scope>
    <source>
        <strain evidence="1">IoA-00</strain>
    </source>
</reference>
<name>A0A7R8HD52_LEPSM</name>
<gene>
    <name evidence="1" type="ORF">LSAA_13911</name>
</gene>
<evidence type="ECO:0000313" key="1">
    <source>
        <dbReference type="EMBL" id="CAF3027478.1"/>
    </source>
</evidence>
<organism evidence="1 2">
    <name type="scientific">Lepeophtheirus salmonis</name>
    <name type="common">Salmon louse</name>
    <name type="synonym">Caligus salmonis</name>
    <dbReference type="NCBI Taxonomy" id="72036"/>
    <lineage>
        <taxon>Eukaryota</taxon>
        <taxon>Metazoa</taxon>
        <taxon>Ecdysozoa</taxon>
        <taxon>Arthropoda</taxon>
        <taxon>Crustacea</taxon>
        <taxon>Multicrustacea</taxon>
        <taxon>Hexanauplia</taxon>
        <taxon>Copepoda</taxon>
        <taxon>Siphonostomatoida</taxon>
        <taxon>Caligidae</taxon>
        <taxon>Lepeophtheirus</taxon>
    </lineage>
</organism>
<dbReference type="EMBL" id="HG994587">
    <property type="protein sequence ID" value="CAF3027478.1"/>
    <property type="molecule type" value="Genomic_DNA"/>
</dbReference>
<evidence type="ECO:0000313" key="2">
    <source>
        <dbReference type="Proteomes" id="UP000675881"/>
    </source>
</evidence>
<proteinExistence type="predicted"/>
<accession>A0A7R8HD52</accession>
<protein>
    <submittedName>
        <fullName evidence="1">(salmon louse) hypothetical protein</fullName>
    </submittedName>
</protein>